<name>A0ACD1GI72_9EURO</name>
<reference evidence="1" key="1">
    <citation type="submission" date="2018-02" db="EMBL/GenBank/DDBJ databases">
        <title>The genomes of Aspergillus section Nigri reveals drivers in fungal speciation.</title>
        <authorList>
            <consortium name="DOE Joint Genome Institute"/>
            <person name="Vesth T.C."/>
            <person name="Nybo J."/>
            <person name="Theobald S."/>
            <person name="Brandl J."/>
            <person name="Frisvad J.C."/>
            <person name="Nielsen K.F."/>
            <person name="Lyhne E.K."/>
            <person name="Kogle M.E."/>
            <person name="Kuo A."/>
            <person name="Riley R."/>
            <person name="Clum A."/>
            <person name="Nolan M."/>
            <person name="Lipzen A."/>
            <person name="Salamov A."/>
            <person name="Henrissat B."/>
            <person name="Wiebenga A."/>
            <person name="De vries R.P."/>
            <person name="Grigoriev I.V."/>
            <person name="Mortensen U.H."/>
            <person name="Andersen M.R."/>
            <person name="Baker S.E."/>
        </authorList>
    </citation>
    <scope>NUCLEOTIDE SEQUENCE</scope>
    <source>
        <strain evidence="1">CBS 621.78</strain>
    </source>
</reference>
<dbReference type="EMBL" id="KZ825320">
    <property type="protein sequence ID" value="RAH49035.1"/>
    <property type="molecule type" value="Genomic_DNA"/>
</dbReference>
<feature type="non-terminal residue" evidence="1">
    <location>
        <position position="1"/>
    </location>
</feature>
<sequence>PLLRCHCNKGIPSASLSPLSFFFFSSSSPSLPSLPQTALFLLHKSLCPSVALHSHASGPIPSSALVPSVTFPSQCISVPYLCCQSPPLFIHHPPPPWYWLRSLDYC</sequence>
<evidence type="ECO:0000313" key="2">
    <source>
        <dbReference type="Proteomes" id="UP000249057"/>
    </source>
</evidence>
<protein>
    <submittedName>
        <fullName evidence="1">Uncharacterized protein</fullName>
    </submittedName>
</protein>
<accession>A0ACD1GI72</accession>
<proteinExistence type="predicted"/>
<keyword evidence="2" id="KW-1185">Reference proteome</keyword>
<dbReference type="Proteomes" id="UP000249057">
    <property type="component" value="Unassembled WGS sequence"/>
</dbReference>
<organism evidence="1 2">
    <name type="scientific">Aspergillus brunneoviolaceus CBS 621.78</name>
    <dbReference type="NCBI Taxonomy" id="1450534"/>
    <lineage>
        <taxon>Eukaryota</taxon>
        <taxon>Fungi</taxon>
        <taxon>Dikarya</taxon>
        <taxon>Ascomycota</taxon>
        <taxon>Pezizomycotina</taxon>
        <taxon>Eurotiomycetes</taxon>
        <taxon>Eurotiomycetidae</taxon>
        <taxon>Eurotiales</taxon>
        <taxon>Aspergillaceae</taxon>
        <taxon>Aspergillus</taxon>
        <taxon>Aspergillus subgen. Circumdati</taxon>
    </lineage>
</organism>
<gene>
    <name evidence="1" type="ORF">BO95DRAFT_479678</name>
</gene>
<evidence type="ECO:0000313" key="1">
    <source>
        <dbReference type="EMBL" id="RAH49035.1"/>
    </source>
</evidence>